<proteinExistence type="predicted"/>
<accession>B9BLV8</accession>
<comment type="caution">
    <text evidence="1">The sequence shown here is derived from an EMBL/GenBank/DDBJ whole genome shotgun (WGS) entry which is preliminary data.</text>
</comment>
<dbReference type="EMBL" id="ACFC01000002">
    <property type="protein sequence ID" value="EEE08925.1"/>
    <property type="molecule type" value="Genomic_DNA"/>
</dbReference>
<dbReference type="AlphaFoldDB" id="B9BLV8"/>
<reference evidence="1 2" key="1">
    <citation type="journal article" date="2012" name="J. Bacteriol.">
        <title>Draft Genome Sequence Determination for Cystic Fibrosis and Chronic Granulomatous Disease Burkholderia multivorans Isolates.</title>
        <authorList>
            <person name="Varga J.J."/>
            <person name="Losada L."/>
            <person name="Zelazny A.M."/>
            <person name="Brinkac L."/>
            <person name="Harkins D."/>
            <person name="Radune D."/>
            <person name="Hostetler J."/>
            <person name="Sampaio E.P."/>
            <person name="Ronning C.M."/>
            <person name="Nierman W.C."/>
            <person name="Greenberg D.E."/>
            <person name="Holland S.M."/>
            <person name="Goldberg J.B."/>
        </authorList>
    </citation>
    <scope>NUCLEOTIDE SEQUENCE [LARGE SCALE GENOMIC DNA]</scope>
    <source>
        <strain evidence="1 2">CGD2</strain>
    </source>
</reference>
<dbReference type="Proteomes" id="UP000004535">
    <property type="component" value="Unassembled WGS sequence"/>
</dbReference>
<sequence length="46" mass="5589">MLYGRFDWYLSETDGAERWRLCIFYRPSILYCFSRFTHSIFAEAVA</sequence>
<protein>
    <submittedName>
        <fullName evidence="1">Uncharacterized protein</fullName>
    </submittedName>
</protein>
<gene>
    <name evidence="1" type="ORF">BURMUCGD2_6066</name>
</gene>
<organism evidence="1 2">
    <name type="scientific">Burkholderia multivorans CGD2</name>
    <dbReference type="NCBI Taxonomy" id="513052"/>
    <lineage>
        <taxon>Bacteria</taxon>
        <taxon>Pseudomonadati</taxon>
        <taxon>Pseudomonadota</taxon>
        <taxon>Betaproteobacteria</taxon>
        <taxon>Burkholderiales</taxon>
        <taxon>Burkholderiaceae</taxon>
        <taxon>Burkholderia</taxon>
        <taxon>Burkholderia cepacia complex</taxon>
    </lineage>
</organism>
<evidence type="ECO:0000313" key="1">
    <source>
        <dbReference type="EMBL" id="EEE08925.1"/>
    </source>
</evidence>
<name>B9BLV8_9BURK</name>
<evidence type="ECO:0000313" key="2">
    <source>
        <dbReference type="Proteomes" id="UP000004535"/>
    </source>
</evidence>